<dbReference type="Proteomes" id="UP000307720">
    <property type="component" value="Unassembled WGS sequence"/>
</dbReference>
<name>A0AC61QUQ7_9FIRM</name>
<proteinExistence type="predicted"/>
<organism evidence="1 2">
    <name type="scientific">Hominisplanchenecus murintestinalis</name>
    <dbReference type="NCBI Taxonomy" id="2941517"/>
    <lineage>
        <taxon>Bacteria</taxon>
        <taxon>Bacillati</taxon>
        <taxon>Bacillota</taxon>
        <taxon>Clostridia</taxon>
        <taxon>Lachnospirales</taxon>
        <taxon>Lachnospiraceae</taxon>
        <taxon>Hominisplanchenecus</taxon>
    </lineage>
</organism>
<accession>A0AC61QUQ7</accession>
<gene>
    <name evidence="1" type="ORF">E5357_17105</name>
</gene>
<keyword evidence="2" id="KW-1185">Reference proteome</keyword>
<protein>
    <submittedName>
        <fullName evidence="1">Uncharacterized protein</fullName>
    </submittedName>
</protein>
<reference evidence="1" key="1">
    <citation type="submission" date="2019-04" db="EMBL/GenBank/DDBJ databases">
        <title>Microbes associate with the intestines of laboratory mice.</title>
        <authorList>
            <person name="Navarre W."/>
            <person name="Wong E."/>
            <person name="Huang K."/>
            <person name="Tropini C."/>
            <person name="Ng K."/>
            <person name="Yu B."/>
        </authorList>
    </citation>
    <scope>NUCLEOTIDE SEQUENCE</scope>
    <source>
        <strain evidence="1">NM72_1-8</strain>
    </source>
</reference>
<evidence type="ECO:0000313" key="2">
    <source>
        <dbReference type="Proteomes" id="UP000307720"/>
    </source>
</evidence>
<sequence length="92" mass="10547">MIQGTADIDDEYLAIIQNEIEDYTNRIFRMIGEQGYNLKTIPITFVGGGAVIMKNFGKFNQKNIKYIEDVKANAKGYEHLAKLYLNRVRKTA</sequence>
<comment type="caution">
    <text evidence="1">The sequence shown here is derived from an EMBL/GenBank/DDBJ whole genome shotgun (WGS) entry which is preliminary data.</text>
</comment>
<dbReference type="EMBL" id="SRZB01000081">
    <property type="protein sequence ID" value="TGX96168.1"/>
    <property type="molecule type" value="Genomic_DNA"/>
</dbReference>
<evidence type="ECO:0000313" key="1">
    <source>
        <dbReference type="EMBL" id="TGX96168.1"/>
    </source>
</evidence>